<protein>
    <submittedName>
        <fullName evidence="1">Uncharacterized protein</fullName>
    </submittedName>
</protein>
<dbReference type="RefSeq" id="WP_208632323.1">
    <property type="nucleotide sequence ID" value="NZ_CP059319.1"/>
</dbReference>
<reference evidence="1" key="2">
    <citation type="submission" date="2021-04" db="EMBL/GenBank/DDBJ databases">
        <title>Isolation and genomic analysis of the ibuprofen-degrading bacterium Sphingomonas strain MPO218.</title>
        <authorList>
            <person name="Aulestia M."/>
            <person name="Flores A."/>
            <person name="Mangas E.L."/>
            <person name="Perez-Pulido A.J."/>
            <person name="Santero E."/>
            <person name="Camacho E.M."/>
        </authorList>
    </citation>
    <scope>NUCLEOTIDE SEQUENCE</scope>
    <source>
        <strain evidence="1">MPO218</strain>
    </source>
</reference>
<gene>
    <name evidence="1" type="ORF">HRJ34_21170</name>
</gene>
<dbReference type="AlphaFoldDB" id="A0A975D197"/>
<reference evidence="1" key="1">
    <citation type="submission" date="2020-07" db="EMBL/GenBank/DDBJ databases">
        <authorList>
            <person name="Camacho E."/>
        </authorList>
    </citation>
    <scope>NUCLEOTIDE SEQUENCE</scope>
    <source>
        <strain evidence="1">MPO218</strain>
    </source>
</reference>
<evidence type="ECO:0000313" key="2">
    <source>
        <dbReference type="Proteomes" id="UP000664914"/>
    </source>
</evidence>
<proteinExistence type="predicted"/>
<sequence length="238" mass="25559">MTAINVLLQPTAAYLITDSATTDSNGVLIDIRSKVTVLSRFRAAIAWTGAGPIHAAGQADRRISEALVSKGVSSQAELLAALPLIAAEMHAENAAYIDTGHDTAVSVFVALWSKKRREPQLWACHGDQSVFGPSYVPYSMVRLRQYVTCPPDVDPDGWCRAAFGRVVDFADPKSFRPSVDGVALLEAQRHIREGIGVWGGYSVGGSANLTTVSAKGIRERVLKTWPDKVGEKISPAVT</sequence>
<organism evidence="1 2">
    <name type="scientific">Rhizorhabdus wittichii</name>
    <dbReference type="NCBI Taxonomy" id="160791"/>
    <lineage>
        <taxon>Bacteria</taxon>
        <taxon>Pseudomonadati</taxon>
        <taxon>Pseudomonadota</taxon>
        <taxon>Alphaproteobacteria</taxon>
        <taxon>Sphingomonadales</taxon>
        <taxon>Sphingomonadaceae</taxon>
        <taxon>Rhizorhabdus</taxon>
    </lineage>
</organism>
<dbReference type="Proteomes" id="UP000664914">
    <property type="component" value="Chromosome"/>
</dbReference>
<name>A0A975D197_9SPHN</name>
<accession>A0A975D197</accession>
<evidence type="ECO:0000313" key="1">
    <source>
        <dbReference type="EMBL" id="QTH20809.1"/>
    </source>
</evidence>
<dbReference type="EMBL" id="CP059319">
    <property type="protein sequence ID" value="QTH20809.1"/>
    <property type="molecule type" value="Genomic_DNA"/>
</dbReference>